<proteinExistence type="predicted"/>
<accession>A0ABS6B7D9</accession>
<dbReference type="PANTHER" id="PTHR36529">
    <property type="entry name" value="SLL1095 PROTEIN"/>
    <property type="match status" value="1"/>
</dbReference>
<gene>
    <name evidence="1" type="ORF">KO481_27575</name>
</gene>
<dbReference type="InterPro" id="IPR029044">
    <property type="entry name" value="Nucleotide-diphossugar_trans"/>
</dbReference>
<dbReference type="InterPro" id="IPR018641">
    <property type="entry name" value="Trfase_1_rSAM/seldom-assoc"/>
</dbReference>
<sequence length="237" mass="25096">MSEPTAATQPGIAATLLVIAKSPIAGFAKTRLTPPFSPRESAQLAAAALLDTLAAVRHSGVRHRMVAWTGDLSQAERSDELSTALEEFELVPQRGDSFGQRLANAHADAARLGLPVLQIGMDTPQAGPALLAVSASLLLECGDAVLGPATDGGWWALGLTDPRPARTLAEVPMSTDRTGELTREALSRCGCQVRRLPILTDVDTVEDALTVSREYRGRFSQAVERFRAPAAPLVVPV</sequence>
<dbReference type="EMBL" id="JAHKNI010000010">
    <property type="protein sequence ID" value="MBU3065275.1"/>
    <property type="molecule type" value="Genomic_DNA"/>
</dbReference>
<organism evidence="1 2">
    <name type="scientific">Nocardia albiluteola</name>
    <dbReference type="NCBI Taxonomy" id="2842303"/>
    <lineage>
        <taxon>Bacteria</taxon>
        <taxon>Bacillati</taxon>
        <taxon>Actinomycetota</taxon>
        <taxon>Actinomycetes</taxon>
        <taxon>Mycobacteriales</taxon>
        <taxon>Nocardiaceae</taxon>
        <taxon>Nocardia</taxon>
    </lineage>
</organism>
<dbReference type="Proteomes" id="UP000733379">
    <property type="component" value="Unassembled WGS sequence"/>
</dbReference>
<dbReference type="RefSeq" id="WP_215921273.1">
    <property type="nucleotide sequence ID" value="NZ_JAHKNI010000010.1"/>
</dbReference>
<reference evidence="1 2" key="1">
    <citation type="submission" date="2021-06" db="EMBL/GenBank/DDBJ databases">
        <title>Actinomycetes sequencing.</title>
        <authorList>
            <person name="Shan Q."/>
        </authorList>
    </citation>
    <scope>NUCLEOTIDE SEQUENCE [LARGE SCALE GENOMIC DNA]</scope>
    <source>
        <strain evidence="1 2">NEAU-G5</strain>
    </source>
</reference>
<comment type="caution">
    <text evidence="1">The sequence shown here is derived from an EMBL/GenBank/DDBJ whole genome shotgun (WGS) entry which is preliminary data.</text>
</comment>
<evidence type="ECO:0000313" key="2">
    <source>
        <dbReference type="Proteomes" id="UP000733379"/>
    </source>
</evidence>
<dbReference type="Pfam" id="PF09837">
    <property type="entry name" value="DUF2064"/>
    <property type="match status" value="1"/>
</dbReference>
<dbReference type="PANTHER" id="PTHR36529:SF1">
    <property type="entry name" value="GLYCOSYLTRANSFERASE"/>
    <property type="match status" value="1"/>
</dbReference>
<evidence type="ECO:0000313" key="1">
    <source>
        <dbReference type="EMBL" id="MBU3065275.1"/>
    </source>
</evidence>
<protein>
    <submittedName>
        <fullName evidence="1">DUF2064 domain-containing protein</fullName>
    </submittedName>
</protein>
<keyword evidence="2" id="KW-1185">Reference proteome</keyword>
<dbReference type="SUPFAM" id="SSF53448">
    <property type="entry name" value="Nucleotide-diphospho-sugar transferases"/>
    <property type="match status" value="1"/>
</dbReference>
<dbReference type="Gene3D" id="3.90.550.10">
    <property type="entry name" value="Spore Coat Polysaccharide Biosynthesis Protein SpsA, Chain A"/>
    <property type="match status" value="1"/>
</dbReference>
<name>A0ABS6B7D9_9NOCA</name>